<gene>
    <name evidence="2" type="ORF">KRM00_001013</name>
</gene>
<proteinExistence type="predicted"/>
<name>A0AAN5VJL8_CLODI</name>
<dbReference type="Pfam" id="PF17989">
    <property type="entry name" value="ALP_N"/>
    <property type="match status" value="1"/>
</dbReference>
<protein>
    <submittedName>
        <fullName evidence="2">ParM/StbA family protein</fullName>
    </submittedName>
</protein>
<evidence type="ECO:0000259" key="1">
    <source>
        <dbReference type="Pfam" id="PF17989"/>
    </source>
</evidence>
<dbReference type="InterPro" id="IPR043129">
    <property type="entry name" value="ATPase_NBD"/>
</dbReference>
<dbReference type="Gene3D" id="3.30.420.40">
    <property type="match status" value="2"/>
</dbReference>
<dbReference type="RefSeq" id="WP_018112669.1">
    <property type="nucleotide sequence ID" value="NZ_BING01000018.1"/>
</dbReference>
<reference evidence="2" key="2">
    <citation type="submission" date="2021-06" db="EMBL/GenBank/DDBJ databases">
        <authorList>
            <consortium name="NCBI Pathogen Detection Project"/>
        </authorList>
    </citation>
    <scope>NUCLEOTIDE SEQUENCE</scope>
    <source>
        <strain evidence="2">HN1000</strain>
    </source>
</reference>
<dbReference type="InterPro" id="IPR040607">
    <property type="entry name" value="ALP_N"/>
</dbReference>
<comment type="caution">
    <text evidence="2">The sequence shown here is derived from an EMBL/GenBank/DDBJ whole genome shotgun (WGS) entry which is preliminary data.</text>
</comment>
<dbReference type="SUPFAM" id="SSF53067">
    <property type="entry name" value="Actin-like ATPase domain"/>
    <property type="match status" value="1"/>
</dbReference>
<dbReference type="AlphaFoldDB" id="A0AAN5VJL8"/>
<reference evidence="2" key="1">
    <citation type="journal article" date="2018" name="Genome Biol.">
        <title>SKESA: strategic k-mer extension for scrupulous assemblies.</title>
        <authorList>
            <person name="Souvorov A."/>
            <person name="Agarwala R."/>
            <person name="Lipman D.J."/>
        </authorList>
    </citation>
    <scope>NUCLEOTIDE SEQUENCE</scope>
    <source>
        <strain evidence="2">HN1000</strain>
    </source>
</reference>
<evidence type="ECO:0000313" key="2">
    <source>
        <dbReference type="EMBL" id="HBH1541552.1"/>
    </source>
</evidence>
<dbReference type="EMBL" id="DAEPXK010000008">
    <property type="protein sequence ID" value="HBH1541552.1"/>
    <property type="molecule type" value="Genomic_DNA"/>
</dbReference>
<evidence type="ECO:0000313" key="3">
    <source>
        <dbReference type="Proteomes" id="UP000878956"/>
    </source>
</evidence>
<dbReference type="Proteomes" id="UP000878956">
    <property type="component" value="Unassembled WGS sequence"/>
</dbReference>
<sequence>MEENYQVIGLDIGRGYVKGYSKYNGMVKECLFKSVFGDGRNIDFEKYENPIYIDFESVSYFVGSLAEKESITPIRNSDDSKVSFTMRILVAAALNEIAVADEVKLMMGVPYKSFRKTTLKEVVDTYKGKTFKVKDKIKGGHKEIKISDISIFREGDAALFHTLEGKVNEDKAVGMVSIGFRSTEMSFFEKGFVFNDKLSDTLEAGNQDALTMVQKQLKDRGIIRELNEIDSSNDYDELKKVAYIMASESTAQRISSKWKNIDEMDVYVSGGTALHMTFDNRFKVSKDAQMATAKGLFEVGMEQF</sequence>
<organism evidence="2 3">
    <name type="scientific">Clostridioides difficile</name>
    <name type="common">Peptoclostridium difficile</name>
    <dbReference type="NCBI Taxonomy" id="1496"/>
    <lineage>
        <taxon>Bacteria</taxon>
        <taxon>Bacillati</taxon>
        <taxon>Bacillota</taxon>
        <taxon>Clostridia</taxon>
        <taxon>Peptostreptococcales</taxon>
        <taxon>Peptostreptococcaceae</taxon>
        <taxon>Clostridioides</taxon>
    </lineage>
</organism>
<accession>A0AAN5VJL8</accession>
<feature type="domain" description="Actin-like protein N-terminal" evidence="1">
    <location>
        <begin position="9"/>
        <end position="155"/>
    </location>
</feature>